<evidence type="ECO:0000256" key="2">
    <source>
        <dbReference type="PROSITE-ProRule" id="PRU00708"/>
    </source>
</evidence>
<dbReference type="PANTHER" id="PTHR47926:SF479">
    <property type="entry name" value="PENTACOTRIPEPTIDE-REPEAT REGION OF PRORP DOMAIN-CONTAINING PROTEIN"/>
    <property type="match status" value="1"/>
</dbReference>
<dbReference type="Pfam" id="PF01535">
    <property type="entry name" value="PPR"/>
    <property type="match status" value="4"/>
</dbReference>
<accession>A0AAD7PSG9</accession>
<evidence type="ECO:0000313" key="3">
    <source>
        <dbReference type="EMBL" id="KAJ7965459.1"/>
    </source>
</evidence>
<dbReference type="InterPro" id="IPR046848">
    <property type="entry name" value="E_motif"/>
</dbReference>
<organism evidence="3 4">
    <name type="scientific">Quillaja saponaria</name>
    <name type="common">Soap bark tree</name>
    <dbReference type="NCBI Taxonomy" id="32244"/>
    <lineage>
        <taxon>Eukaryota</taxon>
        <taxon>Viridiplantae</taxon>
        <taxon>Streptophyta</taxon>
        <taxon>Embryophyta</taxon>
        <taxon>Tracheophyta</taxon>
        <taxon>Spermatophyta</taxon>
        <taxon>Magnoliopsida</taxon>
        <taxon>eudicotyledons</taxon>
        <taxon>Gunneridae</taxon>
        <taxon>Pentapetalae</taxon>
        <taxon>rosids</taxon>
        <taxon>fabids</taxon>
        <taxon>Fabales</taxon>
        <taxon>Quillajaceae</taxon>
        <taxon>Quillaja</taxon>
    </lineage>
</organism>
<dbReference type="Gene3D" id="1.25.40.10">
    <property type="entry name" value="Tetratricopeptide repeat domain"/>
    <property type="match status" value="5"/>
</dbReference>
<name>A0AAD7PSG9_QUISA</name>
<keyword evidence="1" id="KW-0677">Repeat</keyword>
<dbReference type="GO" id="GO:0003723">
    <property type="term" value="F:RNA binding"/>
    <property type="evidence" value="ECO:0007669"/>
    <property type="project" value="InterPro"/>
</dbReference>
<dbReference type="AlphaFoldDB" id="A0AAD7PSG9"/>
<sequence>MYPFLKQAQGPHRTSLSFFSGLLDYCFSEKSLQVIRIIHAQLVKVSFNTHTFLGNRCLNLYSQFGTVNDALKVFDDITYKNSISHNICLKGLLKSGQFEAANCLFDKMPVRDVVSWNTMISGYASYGFVNYALGLFLQMQNIWVRPNGYTFSILMSLVSCVYHGKQIHGSMIRSGADLSNVVIGNSLINMYGKLGLVDYTFGVVLTMKELDVISWNSLIWGCHRAGCQELALAQFYRMRTMKQLPDQFTISIVVSVCSNLRALNKGKQIFGFCFKVAFISNSIVSSAIIDLFSKCNRLEDSVQLFREQDRWDSALCNSMISSYKQHGFGDDAVQLFLLTMRKDLMPTEFTLSCLLSAVSKFFPSEQGSQIHSLVIKLGFELDAVVASSLVEMYTKIGSINDALIIFTNMGVRDLITWNTIMMGLTCNGRVSETMDIFEQLIREGTEPDRVTLCAVLLACNYGNFVDEGMIIFSSMENDFGIKPGEEHYAYIVEMLSRAGKLKEAMYVIETMPYAPSFIIWKSVICACSIHEDLRLTERLAKRMMEMEPQSSLPYLVLAQAYEVRGQWESMVRVRTAMKHKGVKEFTGYSWIGIKDHVYIFEADQLQHHGGKEIYLVLKLLVWEMEEAGYI</sequence>
<dbReference type="Pfam" id="PF13041">
    <property type="entry name" value="PPR_2"/>
    <property type="match status" value="1"/>
</dbReference>
<reference evidence="3" key="1">
    <citation type="journal article" date="2023" name="Science">
        <title>Elucidation of the pathway for biosynthesis of saponin adjuvants from the soapbark tree.</title>
        <authorList>
            <person name="Reed J."/>
            <person name="Orme A."/>
            <person name="El-Demerdash A."/>
            <person name="Owen C."/>
            <person name="Martin L.B.B."/>
            <person name="Misra R.C."/>
            <person name="Kikuchi S."/>
            <person name="Rejzek M."/>
            <person name="Martin A.C."/>
            <person name="Harkess A."/>
            <person name="Leebens-Mack J."/>
            <person name="Louveau T."/>
            <person name="Stephenson M.J."/>
            <person name="Osbourn A."/>
        </authorList>
    </citation>
    <scope>NUCLEOTIDE SEQUENCE</scope>
    <source>
        <strain evidence="3">S10</strain>
    </source>
</reference>
<evidence type="ECO:0000256" key="1">
    <source>
        <dbReference type="ARBA" id="ARBA00022737"/>
    </source>
</evidence>
<protein>
    <submittedName>
        <fullName evidence="3">Pentatricopeptide repeat</fullName>
    </submittedName>
</protein>
<proteinExistence type="predicted"/>
<dbReference type="FunFam" id="1.25.40.10:FF:001093">
    <property type="entry name" value="Pentatricopeptide repeat-containing protein At2g34400"/>
    <property type="match status" value="1"/>
</dbReference>
<dbReference type="GO" id="GO:0009451">
    <property type="term" value="P:RNA modification"/>
    <property type="evidence" value="ECO:0007669"/>
    <property type="project" value="InterPro"/>
</dbReference>
<feature type="repeat" description="PPR" evidence="2">
    <location>
        <begin position="211"/>
        <end position="245"/>
    </location>
</feature>
<feature type="repeat" description="PPR" evidence="2">
    <location>
        <begin position="413"/>
        <end position="447"/>
    </location>
</feature>
<dbReference type="PANTHER" id="PTHR47926">
    <property type="entry name" value="PENTATRICOPEPTIDE REPEAT-CONTAINING PROTEIN"/>
    <property type="match status" value="1"/>
</dbReference>
<gene>
    <name evidence="3" type="ORF">O6P43_015095</name>
</gene>
<dbReference type="EMBL" id="JARAOO010000006">
    <property type="protein sequence ID" value="KAJ7965459.1"/>
    <property type="molecule type" value="Genomic_DNA"/>
</dbReference>
<dbReference type="FunFam" id="1.25.40.10:FF:000442">
    <property type="entry name" value="Pentatricopeptide repeat-containing protein At3g49710"/>
    <property type="match status" value="1"/>
</dbReference>
<dbReference type="InterPro" id="IPR011990">
    <property type="entry name" value="TPR-like_helical_dom_sf"/>
</dbReference>
<evidence type="ECO:0000313" key="4">
    <source>
        <dbReference type="Proteomes" id="UP001163823"/>
    </source>
</evidence>
<feature type="repeat" description="PPR" evidence="2">
    <location>
        <begin position="312"/>
        <end position="346"/>
    </location>
</feature>
<keyword evidence="4" id="KW-1185">Reference proteome</keyword>
<dbReference type="NCBIfam" id="TIGR00756">
    <property type="entry name" value="PPR"/>
    <property type="match status" value="3"/>
</dbReference>
<dbReference type="InterPro" id="IPR046960">
    <property type="entry name" value="PPR_At4g14850-like_plant"/>
</dbReference>
<dbReference type="Proteomes" id="UP001163823">
    <property type="component" value="Chromosome 6"/>
</dbReference>
<dbReference type="PROSITE" id="PS51375">
    <property type="entry name" value="PPR"/>
    <property type="match status" value="4"/>
</dbReference>
<dbReference type="Pfam" id="PF20431">
    <property type="entry name" value="E_motif"/>
    <property type="match status" value="1"/>
</dbReference>
<comment type="caution">
    <text evidence="3">The sequence shown here is derived from an EMBL/GenBank/DDBJ whole genome shotgun (WGS) entry which is preliminary data.</text>
</comment>
<dbReference type="InterPro" id="IPR002885">
    <property type="entry name" value="PPR_rpt"/>
</dbReference>
<feature type="repeat" description="PPR" evidence="2">
    <location>
        <begin position="112"/>
        <end position="146"/>
    </location>
</feature>